<feature type="binding site" evidence="6">
    <location>
        <position position="213"/>
    </location>
    <ligand>
        <name>NAD(+)</name>
        <dbReference type="ChEBI" id="CHEBI:57540"/>
    </ligand>
</feature>
<name>F0P2I0_WEEVC</name>
<comment type="cofactor">
    <cofactor evidence="6">
        <name>a divalent metal cation</name>
        <dbReference type="ChEBI" id="CHEBI:60240"/>
    </cofactor>
</comment>
<feature type="binding site" evidence="6">
    <location>
        <begin position="148"/>
        <end position="149"/>
    </location>
    <ligand>
        <name>NAD(+)</name>
        <dbReference type="ChEBI" id="CHEBI:57540"/>
    </ligand>
</feature>
<dbReference type="AlphaFoldDB" id="F0P2I0"/>
<evidence type="ECO:0000313" key="8">
    <source>
        <dbReference type="Proteomes" id="UP000008641"/>
    </source>
</evidence>
<feature type="active site" description="Proton acceptor" evidence="6">
    <location>
        <position position="75"/>
    </location>
</feature>
<keyword evidence="6" id="KW-0547">Nucleotide-binding</keyword>
<evidence type="ECO:0000256" key="3">
    <source>
        <dbReference type="ARBA" id="ARBA00022857"/>
    </source>
</evidence>
<dbReference type="Proteomes" id="UP000008641">
    <property type="component" value="Chromosome"/>
</dbReference>
<dbReference type="SUPFAM" id="SSF111331">
    <property type="entry name" value="NAD kinase/diacylglycerol kinase-like"/>
    <property type="match status" value="1"/>
</dbReference>
<organism evidence="7 8">
    <name type="scientific">Weeksella virosa (strain ATCC 43766 / DSM 16922 / JCM 21250 / CCUG 30538 / CDC 9751 / IAM 14551 / NBRC 16016 / NCTC 11634 / CL345/78)</name>
    <dbReference type="NCBI Taxonomy" id="865938"/>
    <lineage>
        <taxon>Bacteria</taxon>
        <taxon>Pseudomonadati</taxon>
        <taxon>Bacteroidota</taxon>
        <taxon>Flavobacteriia</taxon>
        <taxon>Flavobacteriales</taxon>
        <taxon>Weeksellaceae</taxon>
        <taxon>Weeksella</taxon>
    </lineage>
</organism>
<dbReference type="GO" id="GO:0051287">
    <property type="term" value="F:NAD binding"/>
    <property type="evidence" value="ECO:0007669"/>
    <property type="project" value="UniProtKB-ARBA"/>
</dbReference>
<feature type="binding site" evidence="6">
    <location>
        <begin position="189"/>
        <end position="194"/>
    </location>
    <ligand>
        <name>NAD(+)</name>
        <dbReference type="ChEBI" id="CHEBI:57540"/>
    </ligand>
</feature>
<comment type="subcellular location">
    <subcellularLocation>
        <location evidence="6">Cytoplasm</location>
    </subcellularLocation>
</comment>
<keyword evidence="6" id="KW-0067">ATP-binding</keyword>
<evidence type="ECO:0000256" key="4">
    <source>
        <dbReference type="ARBA" id="ARBA00023027"/>
    </source>
</evidence>
<dbReference type="eggNOG" id="COG0061">
    <property type="taxonomic scope" value="Bacteria"/>
</dbReference>
<dbReference type="OrthoDB" id="9774737at2"/>
<dbReference type="GO" id="GO:0006741">
    <property type="term" value="P:NADP+ biosynthetic process"/>
    <property type="evidence" value="ECO:0007669"/>
    <property type="project" value="UniProtKB-UniRule"/>
</dbReference>
<dbReference type="HAMAP" id="MF_00361">
    <property type="entry name" value="NAD_kinase"/>
    <property type="match status" value="1"/>
</dbReference>
<dbReference type="NCBIfam" id="NF002521">
    <property type="entry name" value="PRK01911.1"/>
    <property type="match status" value="1"/>
</dbReference>
<comment type="function">
    <text evidence="6">Involved in the regulation of the intracellular balance of NAD and NADP, and is a key enzyme in the biosynthesis of NADP. Catalyzes specifically the phosphorylation on 2'-hydroxyl of the adenosine moiety of NAD to yield NADP.</text>
</comment>
<sequence length="293" mass="33145">MKVALFGQKTSTSLHDIIDPFLRFLTDQQVEFCIEEKFKQILGEYTNFDLSAIETFDSFETLDKTSKFIFTFGGDGTILNAISYIKDSGIPIVGVNTGRLGFLATINKNYFIDQLENIFNDQYKLVPRTLLSISSNSELDLVDKFALNEITVTRRETTSMITVDSWLDGEYLNSFWADGLIISTPTGSTGYSLSCGGPIVHPSTENFIITPIAPHNLNVRPLIVDDEACIDLKVNSRANEYFLSLDSRNLALSTEVEIRVKKANFYVYIVETNEINYFNTLREKLLWGSDKRN</sequence>
<evidence type="ECO:0000256" key="1">
    <source>
        <dbReference type="ARBA" id="ARBA00022679"/>
    </source>
</evidence>
<dbReference type="InterPro" id="IPR016064">
    <property type="entry name" value="NAD/diacylglycerol_kinase_sf"/>
</dbReference>
<accession>F0P2I0</accession>
<dbReference type="GO" id="GO:0003951">
    <property type="term" value="F:NAD+ kinase activity"/>
    <property type="evidence" value="ECO:0007669"/>
    <property type="project" value="UniProtKB-UniRule"/>
</dbReference>
<evidence type="ECO:0000256" key="6">
    <source>
        <dbReference type="HAMAP-Rule" id="MF_00361"/>
    </source>
</evidence>
<dbReference type="InterPro" id="IPR017437">
    <property type="entry name" value="ATP-NAD_kinase_PpnK-typ_C"/>
</dbReference>
<dbReference type="Pfam" id="PF01513">
    <property type="entry name" value="NAD_kinase"/>
    <property type="match status" value="1"/>
</dbReference>
<evidence type="ECO:0000256" key="5">
    <source>
        <dbReference type="ARBA" id="ARBA00047925"/>
    </source>
</evidence>
<dbReference type="InterPro" id="IPR017438">
    <property type="entry name" value="ATP-NAD_kinase_N"/>
</dbReference>
<comment type="similarity">
    <text evidence="6">Belongs to the NAD kinase family.</text>
</comment>
<keyword evidence="8" id="KW-1185">Reference proteome</keyword>
<gene>
    <name evidence="6" type="primary">nadK</name>
    <name evidence="7" type="ordered locus">Weevi_1110</name>
</gene>
<keyword evidence="1 6" id="KW-0808">Transferase</keyword>
<feature type="binding site" evidence="6">
    <location>
        <begin position="75"/>
        <end position="76"/>
    </location>
    <ligand>
        <name>NAD(+)</name>
        <dbReference type="ChEBI" id="CHEBI:57540"/>
    </ligand>
</feature>
<dbReference type="GO" id="GO:0005524">
    <property type="term" value="F:ATP binding"/>
    <property type="evidence" value="ECO:0007669"/>
    <property type="project" value="UniProtKB-KW"/>
</dbReference>
<dbReference type="STRING" id="865938.Weevi_1110"/>
<dbReference type="GO" id="GO:0005737">
    <property type="term" value="C:cytoplasm"/>
    <property type="evidence" value="ECO:0007669"/>
    <property type="project" value="UniProtKB-SubCell"/>
</dbReference>
<evidence type="ECO:0000256" key="2">
    <source>
        <dbReference type="ARBA" id="ARBA00022777"/>
    </source>
</evidence>
<feature type="binding site" evidence="6">
    <location>
        <position position="178"/>
    </location>
    <ligand>
        <name>NAD(+)</name>
        <dbReference type="ChEBI" id="CHEBI:57540"/>
    </ligand>
</feature>
<dbReference type="GO" id="GO:0019674">
    <property type="term" value="P:NAD+ metabolic process"/>
    <property type="evidence" value="ECO:0007669"/>
    <property type="project" value="InterPro"/>
</dbReference>
<dbReference type="EC" id="2.7.1.23" evidence="6"/>
<dbReference type="Gene3D" id="2.60.200.30">
    <property type="entry name" value="Probable inorganic polyphosphate/atp-NAD kinase, domain 2"/>
    <property type="match status" value="1"/>
</dbReference>
<dbReference type="PANTHER" id="PTHR20275:SF6">
    <property type="entry name" value="NAD KINASE 2, CHLOROPLASTIC"/>
    <property type="match status" value="1"/>
</dbReference>
<comment type="catalytic activity">
    <reaction evidence="5 6">
        <text>NAD(+) + ATP = ADP + NADP(+) + H(+)</text>
        <dbReference type="Rhea" id="RHEA:18629"/>
        <dbReference type="ChEBI" id="CHEBI:15378"/>
        <dbReference type="ChEBI" id="CHEBI:30616"/>
        <dbReference type="ChEBI" id="CHEBI:57540"/>
        <dbReference type="ChEBI" id="CHEBI:58349"/>
        <dbReference type="ChEBI" id="CHEBI:456216"/>
        <dbReference type="EC" id="2.7.1.23"/>
    </reaction>
</comment>
<comment type="caution">
    <text evidence="6">Lacks conserved residue(s) required for the propagation of feature annotation.</text>
</comment>
<dbReference type="HOGENOM" id="CLU_008831_0_3_10"/>
<proteinExistence type="inferred from homology"/>
<dbReference type="Pfam" id="PF20143">
    <property type="entry name" value="NAD_kinase_C"/>
    <property type="match status" value="1"/>
</dbReference>
<keyword evidence="2 6" id="KW-0418">Kinase</keyword>
<dbReference type="KEGG" id="wvi:Weevi_1110"/>
<keyword evidence="4 6" id="KW-0520">NAD</keyword>
<reference evidence="8" key="2">
    <citation type="journal article" date="2011" name="Stand. Genomic Sci.">
        <title>Complete genome sequence of Weeksella virosa type strain (9751T).</title>
        <authorList>
            <person name="Lang E."/>
            <person name="Teshima H."/>
            <person name="Lucas S."/>
            <person name="Lapidus A."/>
            <person name="Hammon N."/>
            <person name="Deshpande S."/>
            <person name="Nolan M."/>
            <person name="Cheng J."/>
            <person name="Pitluck S."/>
            <person name="Liolios K."/>
            <person name="Pagani I."/>
            <person name="Mikhailova N."/>
            <person name="Ivanova N."/>
            <person name="Mavromatis K."/>
            <person name="Pati A."/>
            <person name="Tapia R."/>
            <person name="Han C."/>
            <person name="Goodwin L."/>
            <person name="Chen A."/>
            <person name="Palaniappan K."/>
            <person name="Land M."/>
            <person name="Hauser L."/>
            <person name="Chang Y."/>
            <person name="Jeffries C."/>
            <person name="Brambilla E."/>
            <person name="Kopitz M."/>
            <person name="Rohde M."/>
            <person name="Goker M."/>
            <person name="Tindall B."/>
            <person name="Detter J."/>
            <person name="Woyke T."/>
            <person name="Bristow J."/>
            <person name="Eisen J."/>
            <person name="Markowitz V."/>
            <person name="Hugenholtz P."/>
            <person name="Klenk H."/>
            <person name="Kyrpides N."/>
        </authorList>
    </citation>
    <scope>NUCLEOTIDE SEQUENCE [LARGE SCALE GENOMIC DNA]</scope>
    <source>
        <strain evidence="8">ATCC 43766 / DSM 16922 / JCM 21250 / NBRC 16016 / NCTC 11634 / CL345/78</strain>
    </source>
</reference>
<dbReference type="PANTHER" id="PTHR20275">
    <property type="entry name" value="NAD KINASE"/>
    <property type="match status" value="1"/>
</dbReference>
<protein>
    <recommendedName>
        <fullName evidence="6">NAD kinase</fullName>
        <ecNumber evidence="6">2.7.1.23</ecNumber>
    </recommendedName>
    <alternativeName>
        <fullName evidence="6">ATP-dependent NAD kinase</fullName>
    </alternativeName>
</protein>
<keyword evidence="3 6" id="KW-0521">NADP</keyword>
<dbReference type="EMBL" id="CP002455">
    <property type="protein sequence ID" value="ADX67819.1"/>
    <property type="molecule type" value="Genomic_DNA"/>
</dbReference>
<dbReference type="Gene3D" id="3.40.50.10330">
    <property type="entry name" value="Probable inorganic polyphosphate/atp-NAD kinase, domain 1"/>
    <property type="match status" value="1"/>
</dbReference>
<keyword evidence="6" id="KW-0963">Cytoplasm</keyword>
<dbReference type="InterPro" id="IPR002504">
    <property type="entry name" value="NADK"/>
</dbReference>
<reference evidence="7 8" key="1">
    <citation type="journal article" date="2011" name="Stand. Genomic Sci.">
        <title>Complete genome sequence of Weeksella virosa type strain (9751).</title>
        <authorList>
            <person name="Lang E."/>
            <person name="Teshima H."/>
            <person name="Lucas S."/>
            <person name="Lapidus A."/>
            <person name="Hammon N."/>
            <person name="Deshpande S."/>
            <person name="Nolan M."/>
            <person name="Cheng J.F."/>
            <person name="Pitluck S."/>
            <person name="Liolios K."/>
            <person name="Pagani I."/>
            <person name="Mikhailova N."/>
            <person name="Ivanova N."/>
            <person name="Mavromatis K."/>
            <person name="Pati A."/>
            <person name="Tapia R."/>
            <person name="Han C."/>
            <person name="Goodwin L."/>
            <person name="Chen A."/>
            <person name="Palaniappan K."/>
            <person name="Land M."/>
            <person name="Hauser L."/>
            <person name="Chang Y.J."/>
            <person name="Jeffries C.D."/>
            <person name="Brambilla E.M."/>
            <person name="Kopitz M."/>
            <person name="Rohde M."/>
            <person name="Goker M."/>
            <person name="Tindall B.J."/>
            <person name="Detter J.C."/>
            <person name="Woyke T."/>
            <person name="Bristow J."/>
            <person name="Eisen J.A."/>
            <person name="Markowitz V."/>
            <person name="Hugenholtz P."/>
            <person name="Klenk H.P."/>
            <person name="Kyrpides N.C."/>
        </authorList>
    </citation>
    <scope>NUCLEOTIDE SEQUENCE [LARGE SCALE GENOMIC DNA]</scope>
    <source>
        <strain evidence="8">ATCC 43766 / DSM 16922 / JCM 21250 / NBRC 16016 / NCTC 11634 / CL345/78</strain>
    </source>
</reference>
<dbReference type="RefSeq" id="WP_013598209.1">
    <property type="nucleotide sequence ID" value="NC_015144.1"/>
</dbReference>
<evidence type="ECO:0000313" key="7">
    <source>
        <dbReference type="EMBL" id="ADX67819.1"/>
    </source>
</evidence>
<dbReference type="GO" id="GO:0046872">
    <property type="term" value="F:metal ion binding"/>
    <property type="evidence" value="ECO:0007669"/>
    <property type="project" value="UniProtKB-UniRule"/>
</dbReference>